<dbReference type="EMBL" id="CAJOBP010002503">
    <property type="protein sequence ID" value="CAF4358431.1"/>
    <property type="molecule type" value="Genomic_DNA"/>
</dbReference>
<dbReference type="EMBL" id="CAJNXB010000823">
    <property type="protein sequence ID" value="CAF3102128.1"/>
    <property type="molecule type" value="Genomic_DNA"/>
</dbReference>
<dbReference type="SUPFAM" id="SSF55729">
    <property type="entry name" value="Acyl-CoA N-acyltransferases (Nat)"/>
    <property type="match status" value="1"/>
</dbReference>
<name>A0A817NE26_9BILA</name>
<dbReference type="Proteomes" id="UP000663873">
    <property type="component" value="Unassembled WGS sequence"/>
</dbReference>
<dbReference type="GO" id="GO:0016747">
    <property type="term" value="F:acyltransferase activity, transferring groups other than amino-acyl groups"/>
    <property type="evidence" value="ECO:0007669"/>
    <property type="project" value="InterPro"/>
</dbReference>
<evidence type="ECO:0000259" key="1">
    <source>
        <dbReference type="Pfam" id="PF00583"/>
    </source>
</evidence>
<proteinExistence type="predicted"/>
<evidence type="ECO:0000313" key="5">
    <source>
        <dbReference type="Proteomes" id="UP000663873"/>
    </source>
</evidence>
<dbReference type="OrthoDB" id="9977091at2759"/>
<evidence type="ECO:0000313" key="2">
    <source>
        <dbReference type="EMBL" id="CAF3102128.1"/>
    </source>
</evidence>
<accession>A0A817NE26</accession>
<dbReference type="InterPro" id="IPR016181">
    <property type="entry name" value="Acyl_CoA_acyltransferase"/>
</dbReference>
<protein>
    <recommendedName>
        <fullName evidence="1">N-acetyltransferase domain-containing protein</fullName>
    </recommendedName>
</protein>
<dbReference type="CDD" id="cd04301">
    <property type="entry name" value="NAT_SF"/>
    <property type="match status" value="1"/>
</dbReference>
<keyword evidence="5" id="KW-1185">Reference proteome</keyword>
<dbReference type="Proteomes" id="UP000663825">
    <property type="component" value="Unassembled WGS sequence"/>
</dbReference>
<organism evidence="2 4">
    <name type="scientific">Rotaria socialis</name>
    <dbReference type="NCBI Taxonomy" id="392032"/>
    <lineage>
        <taxon>Eukaryota</taxon>
        <taxon>Metazoa</taxon>
        <taxon>Spiralia</taxon>
        <taxon>Gnathifera</taxon>
        <taxon>Rotifera</taxon>
        <taxon>Eurotatoria</taxon>
        <taxon>Bdelloidea</taxon>
        <taxon>Philodinida</taxon>
        <taxon>Philodinidae</taxon>
        <taxon>Rotaria</taxon>
    </lineage>
</organism>
<evidence type="ECO:0000313" key="4">
    <source>
        <dbReference type="Proteomes" id="UP000663825"/>
    </source>
</evidence>
<dbReference type="AlphaFoldDB" id="A0A817NE26"/>
<feature type="domain" description="N-acetyltransferase" evidence="1">
    <location>
        <begin position="129"/>
        <end position="180"/>
    </location>
</feature>
<comment type="caution">
    <text evidence="2">The sequence shown here is derived from an EMBL/GenBank/DDBJ whole genome shotgun (WGS) entry which is preliminary data.</text>
</comment>
<reference evidence="2" key="1">
    <citation type="submission" date="2021-02" db="EMBL/GenBank/DDBJ databases">
        <authorList>
            <person name="Nowell W R."/>
        </authorList>
    </citation>
    <scope>NUCLEOTIDE SEQUENCE</scope>
</reference>
<evidence type="ECO:0000313" key="3">
    <source>
        <dbReference type="EMBL" id="CAF4358431.1"/>
    </source>
</evidence>
<dbReference type="Pfam" id="PF00583">
    <property type="entry name" value="Acetyltransf_1"/>
    <property type="match status" value="1"/>
</dbReference>
<sequence>MTDSEYVYEIIDNEADARYCAKLFAEEFSAHNPLTVFERETPTCLFDECSWPLTELLFPERLSFLVRHRSTMEIIGALLACDLYLQHQTESVCDTSNRVHNAPLDDLLEEMCNLFVTRDFGQELKLNLVLYIEMCAVRAEYAGKGIANQLRKTACDYARDQRGFQYGLVQVTNDATRHIFLNKMNGKEVTIIDPTTWVWKYENNEPIRPYKDYKGGSIPNILVKL</sequence>
<dbReference type="InterPro" id="IPR000182">
    <property type="entry name" value="GNAT_dom"/>
</dbReference>
<gene>
    <name evidence="2" type="ORF">TIS948_LOCUS7004</name>
    <name evidence="3" type="ORF">UJA718_LOCUS16270</name>
</gene>
<dbReference type="Gene3D" id="3.40.630.30">
    <property type="match status" value="1"/>
</dbReference>